<dbReference type="OrthoDB" id="1955244at2"/>
<dbReference type="AlphaFoldDB" id="A0A366EFF7"/>
<dbReference type="RefSeq" id="WP_113867647.1">
    <property type="nucleotide sequence ID" value="NZ_BAABQN010000002.1"/>
</dbReference>
<evidence type="ECO:0000259" key="2">
    <source>
        <dbReference type="Pfam" id="PF13828"/>
    </source>
</evidence>
<dbReference type="EMBL" id="QNRI01000002">
    <property type="protein sequence ID" value="RBP00756.1"/>
    <property type="molecule type" value="Genomic_DNA"/>
</dbReference>
<feature type="domain" description="DUF4190" evidence="2">
    <location>
        <begin position="16"/>
        <end position="79"/>
    </location>
</feature>
<comment type="caution">
    <text evidence="3">The sequence shown here is derived from an EMBL/GenBank/DDBJ whole genome shotgun (WGS) entry which is preliminary data.</text>
</comment>
<feature type="transmembrane region" description="Helical" evidence="1">
    <location>
        <begin position="20"/>
        <end position="44"/>
    </location>
</feature>
<keyword evidence="4" id="KW-1185">Reference proteome</keyword>
<dbReference type="Pfam" id="PF13828">
    <property type="entry name" value="DUF4190"/>
    <property type="match status" value="1"/>
</dbReference>
<keyword evidence="1" id="KW-0472">Membrane</keyword>
<gene>
    <name evidence="3" type="ORF">DES48_102524</name>
</gene>
<dbReference type="Proteomes" id="UP000252254">
    <property type="component" value="Unassembled WGS sequence"/>
</dbReference>
<proteinExistence type="predicted"/>
<accession>A0A366EFF7</accession>
<organism evidence="3 4">
    <name type="scientific">Paraliobacillus ryukyuensis</name>
    <dbReference type="NCBI Taxonomy" id="200904"/>
    <lineage>
        <taxon>Bacteria</taxon>
        <taxon>Bacillati</taxon>
        <taxon>Bacillota</taxon>
        <taxon>Bacilli</taxon>
        <taxon>Bacillales</taxon>
        <taxon>Bacillaceae</taxon>
        <taxon>Paraliobacillus</taxon>
    </lineage>
</organism>
<reference evidence="3 4" key="1">
    <citation type="submission" date="2018-06" db="EMBL/GenBank/DDBJ databases">
        <title>Genomic Encyclopedia of Type Strains, Phase IV (KMG-IV): sequencing the most valuable type-strain genomes for metagenomic binning, comparative biology and taxonomic classification.</title>
        <authorList>
            <person name="Goeker M."/>
        </authorList>
    </citation>
    <scope>NUCLEOTIDE SEQUENCE [LARGE SCALE GENOMIC DNA]</scope>
    <source>
        <strain evidence="3 4">DSM 15140</strain>
    </source>
</reference>
<evidence type="ECO:0000256" key="1">
    <source>
        <dbReference type="SAM" id="Phobius"/>
    </source>
</evidence>
<evidence type="ECO:0000313" key="3">
    <source>
        <dbReference type="EMBL" id="RBP00756.1"/>
    </source>
</evidence>
<name>A0A366EFF7_9BACI</name>
<evidence type="ECO:0000313" key="4">
    <source>
        <dbReference type="Proteomes" id="UP000252254"/>
    </source>
</evidence>
<keyword evidence="1" id="KW-1133">Transmembrane helix</keyword>
<keyword evidence="1" id="KW-0812">Transmembrane</keyword>
<protein>
    <submittedName>
        <fullName evidence="3">Uncharacterized protein DUF4190</fullName>
    </submittedName>
</protein>
<dbReference type="STRING" id="200904.GCA_900168775_00783"/>
<feature type="transmembrane region" description="Helical" evidence="1">
    <location>
        <begin position="64"/>
        <end position="92"/>
    </location>
</feature>
<sequence length="98" mass="10393">MEEQNYYATPPQTSGKAIASMVLGILSIIIPYLGFILGIIAIVFAKKGMNETAEQKQGGRGMAIAGLTTGIIGTVLYGILDVFLIIVIFFTVSTPPTI</sequence>
<dbReference type="InterPro" id="IPR025241">
    <property type="entry name" value="DUF4190"/>
</dbReference>